<evidence type="ECO:0000313" key="1">
    <source>
        <dbReference type="EMBL" id="WKN34004.1"/>
    </source>
</evidence>
<evidence type="ECO:0008006" key="2">
    <source>
        <dbReference type="Google" id="ProtNLM"/>
    </source>
</evidence>
<dbReference type="EMBL" id="CP120682">
    <property type="protein sequence ID" value="WKN34004.1"/>
    <property type="molecule type" value="Genomic_DNA"/>
</dbReference>
<reference evidence="1" key="2">
    <citation type="journal article" date="2024" name="Antonie Van Leeuwenhoek">
        <title>Roseihalotalea indica gen. nov., sp. nov., a halophilic Bacteroidetes from mesopelagic Southwest Indian Ocean with higher carbohydrate metabolic potential.</title>
        <authorList>
            <person name="Chen B."/>
            <person name="Zhang M."/>
            <person name="Lin D."/>
            <person name="Ye J."/>
            <person name="Tang K."/>
        </authorList>
    </citation>
    <scope>NUCLEOTIDE SEQUENCE</scope>
    <source>
        <strain evidence="1">TK19036</strain>
    </source>
</reference>
<accession>A0AA49GMV9</accession>
<name>A0AA49GMV9_9BACT</name>
<sequence>MALLSTDQDLAAEEITTYFIRRWPIEVTFEEARAHLGMETQRQWSEKAIERTTPALFGLYAIITLLANQLQAQGKLQIATSAWYKKEQPTFSDAIAAVRRLLWSKSDFSTSSNQSNMIKIPKPLLNHFQHVLAYAA</sequence>
<proteinExistence type="predicted"/>
<gene>
    <name evidence="1" type="ORF">K4G66_16615</name>
</gene>
<organism evidence="1">
    <name type="scientific">Roseihalotalea indica</name>
    <dbReference type="NCBI Taxonomy" id="2867963"/>
    <lineage>
        <taxon>Bacteria</taxon>
        <taxon>Pseudomonadati</taxon>
        <taxon>Bacteroidota</taxon>
        <taxon>Cytophagia</taxon>
        <taxon>Cytophagales</taxon>
        <taxon>Catalimonadaceae</taxon>
        <taxon>Roseihalotalea</taxon>
    </lineage>
</organism>
<reference evidence="1" key="1">
    <citation type="journal article" date="2023" name="Comput. Struct. Biotechnol. J.">
        <title>Discovery of a novel marine Bacteroidetes with a rich repertoire of carbohydrate-active enzymes.</title>
        <authorList>
            <person name="Chen B."/>
            <person name="Liu G."/>
            <person name="Chen Q."/>
            <person name="Wang H."/>
            <person name="Liu L."/>
            <person name="Tang K."/>
        </authorList>
    </citation>
    <scope>NUCLEOTIDE SEQUENCE</scope>
    <source>
        <strain evidence="1">TK19036</strain>
    </source>
</reference>
<dbReference type="SUPFAM" id="SSF53098">
    <property type="entry name" value="Ribonuclease H-like"/>
    <property type="match status" value="1"/>
</dbReference>
<dbReference type="InterPro" id="IPR012337">
    <property type="entry name" value="RNaseH-like_sf"/>
</dbReference>
<protein>
    <recommendedName>
        <fullName evidence="2">Transposase IS4-like domain-containing protein</fullName>
    </recommendedName>
</protein>
<dbReference type="AlphaFoldDB" id="A0AA49GMV9"/>